<sequence length="109" mass="12072">MCIQICEQSSFSDILLDMVNPTEADMESDETLNAWLMRNIGTSHHISGTCKMGDASDPMAVVDQYSHVHGMQNLRVVDASVMPDVIRANTNATTLMIAERVSDWIKEGK</sequence>
<dbReference type="Pfam" id="PF05199">
    <property type="entry name" value="GMC_oxred_C"/>
    <property type="match status" value="1"/>
</dbReference>
<dbReference type="EC" id="1.1.99.1" evidence="3"/>
<evidence type="ECO:0000259" key="2">
    <source>
        <dbReference type="Pfam" id="PF05199"/>
    </source>
</evidence>
<dbReference type="PANTHER" id="PTHR11552">
    <property type="entry name" value="GLUCOSE-METHANOL-CHOLINE GMC OXIDOREDUCTASE"/>
    <property type="match status" value="1"/>
</dbReference>
<protein>
    <submittedName>
        <fullName evidence="3">Choline dehydrogenase</fullName>
        <ecNumber evidence="3">1.1.99.1</ecNumber>
    </submittedName>
</protein>
<dbReference type="PANTHER" id="PTHR11552:SF147">
    <property type="entry name" value="CHOLINE DEHYDROGENASE, MITOCHONDRIAL"/>
    <property type="match status" value="1"/>
</dbReference>
<dbReference type="GO" id="GO:0050660">
    <property type="term" value="F:flavin adenine dinucleotide binding"/>
    <property type="evidence" value="ECO:0007669"/>
    <property type="project" value="InterPro"/>
</dbReference>
<comment type="similarity">
    <text evidence="1">Belongs to the GMC oxidoreductase family.</text>
</comment>
<organism evidence="3">
    <name type="scientific">hydrothermal vent metagenome</name>
    <dbReference type="NCBI Taxonomy" id="652676"/>
    <lineage>
        <taxon>unclassified sequences</taxon>
        <taxon>metagenomes</taxon>
        <taxon>ecological metagenomes</taxon>
    </lineage>
</organism>
<dbReference type="SUPFAM" id="SSF51905">
    <property type="entry name" value="FAD/NAD(P)-binding domain"/>
    <property type="match status" value="1"/>
</dbReference>
<accession>A0A160V9R1</accession>
<evidence type="ECO:0000313" key="3">
    <source>
        <dbReference type="EMBL" id="CUV01160.1"/>
    </source>
</evidence>
<dbReference type="Gene3D" id="3.30.410.40">
    <property type="match status" value="1"/>
</dbReference>
<proteinExistence type="inferred from homology"/>
<dbReference type="AlphaFoldDB" id="A0A160V9R1"/>
<dbReference type="InterPro" id="IPR012132">
    <property type="entry name" value="GMC_OxRdtase"/>
</dbReference>
<evidence type="ECO:0000256" key="1">
    <source>
        <dbReference type="ARBA" id="ARBA00010790"/>
    </source>
</evidence>
<dbReference type="GO" id="GO:0008812">
    <property type="term" value="F:choline dehydrogenase activity"/>
    <property type="evidence" value="ECO:0007669"/>
    <property type="project" value="UniProtKB-EC"/>
</dbReference>
<feature type="domain" description="Glucose-methanol-choline oxidoreductase C-terminal" evidence="2">
    <location>
        <begin position="21"/>
        <end position="98"/>
    </location>
</feature>
<dbReference type="InterPro" id="IPR036188">
    <property type="entry name" value="FAD/NAD-bd_sf"/>
</dbReference>
<reference evidence="3" key="1">
    <citation type="submission" date="2015-10" db="EMBL/GenBank/DDBJ databases">
        <authorList>
            <person name="Gilbert D.G."/>
        </authorList>
    </citation>
    <scope>NUCLEOTIDE SEQUENCE</scope>
</reference>
<gene>
    <name evidence="3" type="ORF">MGWOODY_Clf286</name>
</gene>
<keyword evidence="3" id="KW-0560">Oxidoreductase</keyword>
<dbReference type="InterPro" id="IPR007867">
    <property type="entry name" value="GMC_OxRtase_C"/>
</dbReference>
<name>A0A160V9R1_9ZZZZ</name>
<dbReference type="EMBL" id="FAXA01000018">
    <property type="protein sequence ID" value="CUV01160.1"/>
    <property type="molecule type" value="Genomic_DNA"/>
</dbReference>
<dbReference type="Gene3D" id="3.50.50.60">
    <property type="entry name" value="FAD/NAD(P)-binding domain"/>
    <property type="match status" value="1"/>
</dbReference>